<evidence type="ECO:0000256" key="5">
    <source>
        <dbReference type="ARBA" id="ARBA00023163"/>
    </source>
</evidence>
<evidence type="ECO:0000313" key="9">
    <source>
        <dbReference type="Proteomes" id="UP001174691"/>
    </source>
</evidence>
<keyword evidence="3" id="KW-0805">Transcription regulation</keyword>
<dbReference type="CDD" id="cd12148">
    <property type="entry name" value="fungal_TF_MHR"/>
    <property type="match status" value="1"/>
</dbReference>
<keyword evidence="4" id="KW-0238">DNA-binding</keyword>
<dbReference type="GO" id="GO:0001228">
    <property type="term" value="F:DNA-binding transcription activator activity, RNA polymerase II-specific"/>
    <property type="evidence" value="ECO:0007669"/>
    <property type="project" value="TreeGrafter"/>
</dbReference>
<evidence type="ECO:0000259" key="7">
    <source>
        <dbReference type="SMART" id="SM00906"/>
    </source>
</evidence>
<evidence type="ECO:0000256" key="2">
    <source>
        <dbReference type="ARBA" id="ARBA00022833"/>
    </source>
</evidence>
<dbReference type="PANTHER" id="PTHR31944">
    <property type="entry name" value="HEME-RESPONSIVE ZINC FINGER TRANSCRIPTION FACTOR HAP1"/>
    <property type="match status" value="1"/>
</dbReference>
<keyword evidence="9" id="KW-1185">Reference proteome</keyword>
<dbReference type="AlphaFoldDB" id="A0AA38RDS9"/>
<dbReference type="GO" id="GO:0006351">
    <property type="term" value="P:DNA-templated transcription"/>
    <property type="evidence" value="ECO:0007669"/>
    <property type="project" value="InterPro"/>
</dbReference>
<feature type="domain" description="Xylanolytic transcriptional activator regulatory" evidence="7">
    <location>
        <begin position="186"/>
        <end position="262"/>
    </location>
</feature>
<evidence type="ECO:0000256" key="4">
    <source>
        <dbReference type="ARBA" id="ARBA00023125"/>
    </source>
</evidence>
<keyword evidence="5" id="KW-0804">Transcription</keyword>
<protein>
    <submittedName>
        <fullName evidence="8">C6 zinc finger domain-containing protein</fullName>
    </submittedName>
</protein>
<dbReference type="SMART" id="SM00906">
    <property type="entry name" value="Fungal_trans"/>
    <property type="match status" value="1"/>
</dbReference>
<dbReference type="GO" id="GO:0005634">
    <property type="term" value="C:nucleus"/>
    <property type="evidence" value="ECO:0007669"/>
    <property type="project" value="TreeGrafter"/>
</dbReference>
<evidence type="ECO:0000313" key="8">
    <source>
        <dbReference type="EMBL" id="KAJ9134377.1"/>
    </source>
</evidence>
<organism evidence="8 9">
    <name type="scientific">Coniochaeta hoffmannii</name>
    <dbReference type="NCBI Taxonomy" id="91930"/>
    <lineage>
        <taxon>Eukaryota</taxon>
        <taxon>Fungi</taxon>
        <taxon>Dikarya</taxon>
        <taxon>Ascomycota</taxon>
        <taxon>Pezizomycotina</taxon>
        <taxon>Sordariomycetes</taxon>
        <taxon>Sordariomycetidae</taxon>
        <taxon>Coniochaetales</taxon>
        <taxon>Coniochaetaceae</taxon>
        <taxon>Coniochaeta</taxon>
    </lineage>
</organism>
<evidence type="ECO:0000256" key="1">
    <source>
        <dbReference type="ARBA" id="ARBA00022723"/>
    </source>
</evidence>
<dbReference type="Proteomes" id="UP001174691">
    <property type="component" value="Unassembled WGS sequence"/>
</dbReference>
<dbReference type="EMBL" id="JANBVN010000184">
    <property type="protein sequence ID" value="KAJ9134377.1"/>
    <property type="molecule type" value="Genomic_DNA"/>
</dbReference>
<comment type="caution">
    <text evidence="8">The sequence shown here is derived from an EMBL/GenBank/DDBJ whole genome shotgun (WGS) entry which is preliminary data.</text>
</comment>
<keyword evidence="6" id="KW-0539">Nucleus</keyword>
<dbReference type="GO" id="GO:0008270">
    <property type="term" value="F:zinc ion binding"/>
    <property type="evidence" value="ECO:0007669"/>
    <property type="project" value="InterPro"/>
</dbReference>
<keyword evidence="2" id="KW-0862">Zinc</keyword>
<reference evidence="8" key="1">
    <citation type="submission" date="2022-07" db="EMBL/GenBank/DDBJ databases">
        <title>Fungi with potential for degradation of polypropylene.</title>
        <authorList>
            <person name="Gostincar C."/>
        </authorList>
    </citation>
    <scope>NUCLEOTIDE SEQUENCE</scope>
    <source>
        <strain evidence="8">EXF-13287</strain>
    </source>
</reference>
<accession>A0AA38RDS9</accession>
<name>A0AA38RDS9_9PEZI</name>
<evidence type="ECO:0000256" key="6">
    <source>
        <dbReference type="ARBA" id="ARBA00023242"/>
    </source>
</evidence>
<dbReference type="GO" id="GO:0000978">
    <property type="term" value="F:RNA polymerase II cis-regulatory region sequence-specific DNA binding"/>
    <property type="evidence" value="ECO:0007669"/>
    <property type="project" value="TreeGrafter"/>
</dbReference>
<dbReference type="Pfam" id="PF04082">
    <property type="entry name" value="Fungal_trans"/>
    <property type="match status" value="1"/>
</dbReference>
<dbReference type="InterPro" id="IPR007219">
    <property type="entry name" value="XnlR_reg_dom"/>
</dbReference>
<proteinExistence type="predicted"/>
<dbReference type="PANTHER" id="PTHR31944:SF131">
    <property type="entry name" value="HEME-RESPONSIVE ZINC FINGER TRANSCRIPTION FACTOR HAP1"/>
    <property type="match status" value="1"/>
</dbReference>
<gene>
    <name evidence="8" type="ORF">NKR19_g8693</name>
</gene>
<dbReference type="InterPro" id="IPR051430">
    <property type="entry name" value="Fungal_TF_Env_Response"/>
</dbReference>
<evidence type="ECO:0000256" key="3">
    <source>
        <dbReference type="ARBA" id="ARBA00023015"/>
    </source>
</evidence>
<keyword evidence="1" id="KW-0479">Metal-binding</keyword>
<sequence>MQHKTRFFGQSHWMNGCDLFPVLGRLVDRTETDSDAELTRAVDSYKTLARVIKAQRVPLFIFPEIGQHLPQRQIADGLVDCYLRTFETVYRVVHIPTFRAEYERYWENPSTGKPAFIALLQLCMAIGACFVDDTFSLRSSAVQWIYEAQAWLMSPPEKTKMTSTGLQVMCLLRFARQVAGLGADFTWISAGSLIRSAMYMGLHRDPKHLSISNRTLYNCELRRRLWTTILEIALQSSVDAGGPPLLSLSDFDTEPPGNFNDADLIEGGDVGPARNKDSNAFSQTSVQIALFRSFPMRLAIAKHINDVQSKAGYAETLRVNGELAASCRELVKQMAVWPADDLGVSGVSDFQRRITEWALNRFFLALHVPKLVQSFTDPTYYFSRKMCVDAALKLSHVSNLLPTQPYSKTGDFDSLLRSGAGPWRQVVFQGVAIIGLELLKRREEEHAGGGVAVTLGCSEMRSVLEAALDLTVRQIRSGETNAKGHAAVKTMLAQIDGLESGLNEKELDESIEREVTTALRRCYGLMLEAAGMSFDDAAGPTLDLDTAVGSFDDDPMDFLTGWEEVPNWASLSTALNNDSASSMNPFGGSSTELG</sequence>